<evidence type="ECO:0000256" key="7">
    <source>
        <dbReference type="ARBA" id="ARBA00023002"/>
    </source>
</evidence>
<keyword evidence="3 12" id="KW-0444">Lipid biosynthesis</keyword>
<dbReference type="Proteomes" id="UP000792457">
    <property type="component" value="Unassembled WGS sequence"/>
</dbReference>
<dbReference type="GO" id="GO:0006636">
    <property type="term" value="P:unsaturated fatty acid biosynthetic process"/>
    <property type="evidence" value="ECO:0007669"/>
    <property type="project" value="TreeGrafter"/>
</dbReference>
<comment type="cofactor">
    <cofactor evidence="12">
        <name>Fe(2+)</name>
        <dbReference type="ChEBI" id="CHEBI:29033"/>
    </cofactor>
</comment>
<evidence type="ECO:0000313" key="17">
    <source>
        <dbReference type="Proteomes" id="UP000792457"/>
    </source>
</evidence>
<dbReference type="GO" id="GO:0004768">
    <property type="term" value="F:stearoyl-CoA 9-desaturase activity"/>
    <property type="evidence" value="ECO:0007669"/>
    <property type="project" value="TreeGrafter"/>
</dbReference>
<evidence type="ECO:0000256" key="9">
    <source>
        <dbReference type="ARBA" id="ARBA00023098"/>
    </source>
</evidence>
<protein>
    <recommendedName>
        <fullName evidence="15">Fatty acid desaturase domain-containing protein</fullName>
    </recommendedName>
</protein>
<feature type="region of interest" description="Disordered" evidence="13">
    <location>
        <begin position="1"/>
        <end position="22"/>
    </location>
</feature>
<feature type="transmembrane region" description="Helical" evidence="14">
    <location>
        <begin position="227"/>
        <end position="248"/>
    </location>
</feature>
<dbReference type="GO" id="GO:0005789">
    <property type="term" value="C:endoplasmic reticulum membrane"/>
    <property type="evidence" value="ECO:0007669"/>
    <property type="project" value="TreeGrafter"/>
</dbReference>
<dbReference type="EMBL" id="KZ308366">
    <property type="protein sequence ID" value="KAG8228317.1"/>
    <property type="molecule type" value="Genomic_DNA"/>
</dbReference>
<evidence type="ECO:0000256" key="11">
    <source>
        <dbReference type="ARBA" id="ARBA00023160"/>
    </source>
</evidence>
<feature type="compositionally biased region" description="Basic and acidic residues" evidence="13">
    <location>
        <begin position="11"/>
        <end position="22"/>
    </location>
</feature>
<dbReference type="CDD" id="cd03505">
    <property type="entry name" value="Delta9-FADS-like"/>
    <property type="match status" value="1"/>
</dbReference>
<evidence type="ECO:0000256" key="1">
    <source>
        <dbReference type="ARBA" id="ARBA00004141"/>
    </source>
</evidence>
<evidence type="ECO:0000256" key="12">
    <source>
        <dbReference type="RuleBase" id="RU000581"/>
    </source>
</evidence>
<evidence type="ECO:0000256" key="3">
    <source>
        <dbReference type="ARBA" id="ARBA00022516"/>
    </source>
</evidence>
<evidence type="ECO:0000256" key="13">
    <source>
        <dbReference type="SAM" id="MobiDB-lite"/>
    </source>
</evidence>
<dbReference type="OrthoDB" id="10260134at2759"/>
<name>A0A8K0K4Q7_LADFU</name>
<evidence type="ECO:0000313" key="16">
    <source>
        <dbReference type="EMBL" id="KAG8228317.1"/>
    </source>
</evidence>
<dbReference type="GO" id="GO:0005506">
    <property type="term" value="F:iron ion binding"/>
    <property type="evidence" value="ECO:0007669"/>
    <property type="project" value="TreeGrafter"/>
</dbReference>
<keyword evidence="10 14" id="KW-0472">Membrane</keyword>
<comment type="similarity">
    <text evidence="2 12">Belongs to the fatty acid desaturase type 1 family.</text>
</comment>
<reference evidence="16" key="1">
    <citation type="submission" date="2013-04" db="EMBL/GenBank/DDBJ databases">
        <authorList>
            <person name="Qu J."/>
            <person name="Murali S.C."/>
            <person name="Bandaranaike D."/>
            <person name="Bellair M."/>
            <person name="Blankenburg K."/>
            <person name="Chao H."/>
            <person name="Dinh H."/>
            <person name="Doddapaneni H."/>
            <person name="Downs B."/>
            <person name="Dugan-Rocha S."/>
            <person name="Elkadiri S."/>
            <person name="Gnanaolivu R.D."/>
            <person name="Hernandez B."/>
            <person name="Javaid M."/>
            <person name="Jayaseelan J.C."/>
            <person name="Lee S."/>
            <person name="Li M."/>
            <person name="Ming W."/>
            <person name="Munidasa M."/>
            <person name="Muniz J."/>
            <person name="Nguyen L."/>
            <person name="Ongeri F."/>
            <person name="Osuji N."/>
            <person name="Pu L.-L."/>
            <person name="Puazo M."/>
            <person name="Qu C."/>
            <person name="Quiroz J."/>
            <person name="Raj R."/>
            <person name="Weissenberger G."/>
            <person name="Xin Y."/>
            <person name="Zou X."/>
            <person name="Han Y."/>
            <person name="Richards S."/>
            <person name="Worley K."/>
            <person name="Muzny D."/>
            <person name="Gibbs R."/>
        </authorList>
    </citation>
    <scope>NUCLEOTIDE SEQUENCE</scope>
    <source>
        <strain evidence="16">Sampled in the wild</strain>
    </source>
</reference>
<feature type="transmembrane region" description="Helical" evidence="14">
    <location>
        <begin position="79"/>
        <end position="100"/>
    </location>
</feature>
<keyword evidence="5" id="KW-0276">Fatty acid metabolism</keyword>
<feature type="domain" description="Fatty acid desaturase" evidence="15">
    <location>
        <begin position="80"/>
        <end position="282"/>
    </location>
</feature>
<feature type="compositionally biased region" description="Basic and acidic residues" evidence="13">
    <location>
        <begin position="376"/>
        <end position="388"/>
    </location>
</feature>
<proteinExistence type="inferred from homology"/>
<keyword evidence="9" id="KW-0443">Lipid metabolism</keyword>
<keyword evidence="4 12" id="KW-0812">Transmembrane</keyword>
<keyword evidence="7 12" id="KW-0560">Oxidoreductase</keyword>
<feature type="transmembrane region" description="Helical" evidence="14">
    <location>
        <begin position="197"/>
        <end position="215"/>
    </location>
</feature>
<dbReference type="AlphaFoldDB" id="A0A8K0K4Q7"/>
<dbReference type="InterPro" id="IPR015876">
    <property type="entry name" value="Acyl-CoA_DS"/>
</dbReference>
<sequence length="412" mass="47715">MASVTPAKTNVESKSETETVKKEDYEVEDKNFEREKVKTDPNFKRKIVWKNVIGFIFLHSAALYGLFLAITAAKLLTNIWAFFVLILSGQGVLMGAHRYYSHRGFKASWQLRLLLVACQTIAGQNCLYIWVRDHRQHHKYSDTDADPHNANRGFFFSHMGWLMSRKHPKVIEKGKGIDMSDLEADPFVMIQKKYYKTLYTILAIYIPTLVPYYFWGENIYTSLFVCYFFRYVLMLHGTWLVNSVAHLYGNRPYDKDLKPVENLTVAKITMGEGWHNYHHAFPWDYRAAELGYRDASLTTQLIDFMERIGWAKDLRTASCDMVRKRTLRKGDGSHTVITESTAANKNGEILTTNNKRKSSLITDKNHQNEKLQNGHPAEDAEQKKKSEELTNGVPRIRKLESPVIRNKVFNRG</sequence>
<evidence type="ECO:0000256" key="4">
    <source>
        <dbReference type="ARBA" id="ARBA00022692"/>
    </source>
</evidence>
<feature type="transmembrane region" description="Helical" evidence="14">
    <location>
        <begin position="52"/>
        <end position="73"/>
    </location>
</feature>
<dbReference type="Pfam" id="PF00487">
    <property type="entry name" value="FA_desaturase"/>
    <property type="match status" value="1"/>
</dbReference>
<feature type="region of interest" description="Disordered" evidence="13">
    <location>
        <begin position="347"/>
        <end position="412"/>
    </location>
</feature>
<evidence type="ECO:0000259" key="15">
    <source>
        <dbReference type="Pfam" id="PF00487"/>
    </source>
</evidence>
<evidence type="ECO:0000256" key="10">
    <source>
        <dbReference type="ARBA" id="ARBA00023136"/>
    </source>
</evidence>
<accession>A0A8K0K4Q7</accession>
<gene>
    <name evidence="16" type="ORF">J437_LFUL007035</name>
</gene>
<dbReference type="InterPro" id="IPR005804">
    <property type="entry name" value="FA_desaturase_dom"/>
</dbReference>
<evidence type="ECO:0000256" key="2">
    <source>
        <dbReference type="ARBA" id="ARBA00009295"/>
    </source>
</evidence>
<comment type="caution">
    <text evidence="16">The sequence shown here is derived from an EMBL/GenBank/DDBJ whole genome shotgun (WGS) entry which is preliminary data.</text>
</comment>
<keyword evidence="6 14" id="KW-1133">Transmembrane helix</keyword>
<evidence type="ECO:0000256" key="5">
    <source>
        <dbReference type="ARBA" id="ARBA00022832"/>
    </source>
</evidence>
<comment type="domain">
    <text evidence="12">The histidine box domains are involved in binding the catalytic metal ions.</text>
</comment>
<keyword evidence="8" id="KW-0408">Iron</keyword>
<dbReference type="PANTHER" id="PTHR11351">
    <property type="entry name" value="ACYL-COA DESATURASE"/>
    <property type="match status" value="1"/>
</dbReference>
<feature type="compositionally biased region" description="Polar residues" evidence="13">
    <location>
        <begin position="1"/>
        <end position="10"/>
    </location>
</feature>
<dbReference type="PRINTS" id="PR00075">
    <property type="entry name" value="FACDDSATRASE"/>
</dbReference>
<keyword evidence="11 12" id="KW-0275">Fatty acid biosynthesis</keyword>
<evidence type="ECO:0000256" key="14">
    <source>
        <dbReference type="SAM" id="Phobius"/>
    </source>
</evidence>
<evidence type="ECO:0000256" key="6">
    <source>
        <dbReference type="ARBA" id="ARBA00022989"/>
    </source>
</evidence>
<evidence type="ECO:0000256" key="8">
    <source>
        <dbReference type="ARBA" id="ARBA00023004"/>
    </source>
</evidence>
<organism evidence="16 17">
    <name type="scientific">Ladona fulva</name>
    <name type="common">Scarce chaser dragonfly</name>
    <name type="synonym">Libellula fulva</name>
    <dbReference type="NCBI Taxonomy" id="123851"/>
    <lineage>
        <taxon>Eukaryota</taxon>
        <taxon>Metazoa</taxon>
        <taxon>Ecdysozoa</taxon>
        <taxon>Arthropoda</taxon>
        <taxon>Hexapoda</taxon>
        <taxon>Insecta</taxon>
        <taxon>Pterygota</taxon>
        <taxon>Palaeoptera</taxon>
        <taxon>Odonata</taxon>
        <taxon>Epiprocta</taxon>
        <taxon>Anisoptera</taxon>
        <taxon>Libelluloidea</taxon>
        <taxon>Libellulidae</taxon>
        <taxon>Ladona</taxon>
    </lineage>
</organism>
<reference evidence="16" key="2">
    <citation type="submission" date="2017-10" db="EMBL/GenBank/DDBJ databases">
        <title>Ladona fulva Genome sequencing and assembly.</title>
        <authorList>
            <person name="Murali S."/>
            <person name="Richards S."/>
            <person name="Bandaranaike D."/>
            <person name="Bellair M."/>
            <person name="Blankenburg K."/>
            <person name="Chao H."/>
            <person name="Dinh H."/>
            <person name="Doddapaneni H."/>
            <person name="Dugan-Rocha S."/>
            <person name="Elkadiri S."/>
            <person name="Gnanaolivu R."/>
            <person name="Hernandez B."/>
            <person name="Skinner E."/>
            <person name="Javaid M."/>
            <person name="Lee S."/>
            <person name="Li M."/>
            <person name="Ming W."/>
            <person name="Munidasa M."/>
            <person name="Muniz J."/>
            <person name="Nguyen L."/>
            <person name="Hughes D."/>
            <person name="Osuji N."/>
            <person name="Pu L.-L."/>
            <person name="Puazo M."/>
            <person name="Qu C."/>
            <person name="Quiroz J."/>
            <person name="Raj R."/>
            <person name="Weissenberger G."/>
            <person name="Xin Y."/>
            <person name="Zou X."/>
            <person name="Han Y."/>
            <person name="Worley K."/>
            <person name="Muzny D."/>
            <person name="Gibbs R."/>
        </authorList>
    </citation>
    <scope>NUCLEOTIDE SEQUENCE</scope>
    <source>
        <strain evidence="16">Sampled in the wild</strain>
    </source>
</reference>
<keyword evidence="17" id="KW-1185">Reference proteome</keyword>
<dbReference type="PANTHER" id="PTHR11351:SF92">
    <property type="entry name" value="ACYL-COA DESATURASE 2-LIKE PROTEIN"/>
    <property type="match status" value="1"/>
</dbReference>
<comment type="subcellular location">
    <subcellularLocation>
        <location evidence="1">Membrane</location>
        <topology evidence="1">Multi-pass membrane protein</topology>
    </subcellularLocation>
</comment>